<keyword evidence="6" id="KW-1185">Reference proteome</keyword>
<proteinExistence type="inferred from homology"/>
<dbReference type="PANTHER" id="PTHR43570:SF16">
    <property type="entry name" value="ALDEHYDE DEHYDROGENASE TYPE III, ISOFORM Q"/>
    <property type="match status" value="1"/>
</dbReference>
<keyword evidence="3" id="KW-0812">Transmembrane</keyword>
<evidence type="ECO:0000313" key="6">
    <source>
        <dbReference type="Proteomes" id="UP000053890"/>
    </source>
</evidence>
<evidence type="ECO:0000313" key="5">
    <source>
        <dbReference type="EMBL" id="KPV74783.1"/>
    </source>
</evidence>
<dbReference type="InterPro" id="IPR015590">
    <property type="entry name" value="Aldehyde_DH_dom"/>
</dbReference>
<dbReference type="EMBL" id="KQ474079">
    <property type="protein sequence ID" value="KPV74783.1"/>
    <property type="molecule type" value="Genomic_DNA"/>
</dbReference>
<dbReference type="GO" id="GO:0004029">
    <property type="term" value="F:aldehyde dehydrogenase (NAD+) activity"/>
    <property type="evidence" value="ECO:0007669"/>
    <property type="project" value="TreeGrafter"/>
</dbReference>
<dbReference type="Pfam" id="PF00171">
    <property type="entry name" value="Aldedh"/>
    <property type="match status" value="1"/>
</dbReference>
<evidence type="ECO:0000256" key="2">
    <source>
        <dbReference type="ARBA" id="ARBA00023002"/>
    </source>
</evidence>
<dbReference type="PANTHER" id="PTHR43570">
    <property type="entry name" value="ALDEHYDE DEHYDROGENASE"/>
    <property type="match status" value="1"/>
</dbReference>
<reference evidence="5 6" key="1">
    <citation type="journal article" date="2015" name="Front. Microbiol.">
        <title>Genome sequence of the plant growth promoting endophytic yeast Rhodotorula graminis WP1.</title>
        <authorList>
            <person name="Firrincieli A."/>
            <person name="Otillar R."/>
            <person name="Salamov A."/>
            <person name="Schmutz J."/>
            <person name="Khan Z."/>
            <person name="Redman R.S."/>
            <person name="Fleck N.D."/>
            <person name="Lindquist E."/>
            <person name="Grigoriev I.V."/>
            <person name="Doty S.L."/>
        </authorList>
    </citation>
    <scope>NUCLEOTIDE SEQUENCE [LARGE SCALE GENOMIC DNA]</scope>
    <source>
        <strain evidence="5 6">WP1</strain>
    </source>
</reference>
<keyword evidence="2" id="KW-0560">Oxidoreductase</keyword>
<dbReference type="Proteomes" id="UP000053890">
    <property type="component" value="Unassembled WGS sequence"/>
</dbReference>
<keyword evidence="3" id="KW-1133">Transmembrane helix</keyword>
<dbReference type="GO" id="GO:0006081">
    <property type="term" value="P:aldehyde metabolic process"/>
    <property type="evidence" value="ECO:0007669"/>
    <property type="project" value="InterPro"/>
</dbReference>
<accession>A0A194S224</accession>
<gene>
    <name evidence="5" type="ORF">RHOBADRAFT_44302</name>
</gene>
<dbReference type="RefSeq" id="XP_018270832.1">
    <property type="nucleotide sequence ID" value="XM_018414387.1"/>
</dbReference>
<evidence type="ECO:0000256" key="1">
    <source>
        <dbReference type="ARBA" id="ARBA00009986"/>
    </source>
</evidence>
<dbReference type="AlphaFoldDB" id="A0A194S224"/>
<sequence length="495" mass="52718">MSNFPLAQYKAVHAAALDGSVAFPRFALDQLVKLFNIVSDERDRLQDALQRDTGVTAVEAQCELALTLSLVKRTVDEADYERQKVKKAVALKAEGRLEKGKGVVVVTSSAAAPIYSLVAPLAMAIATGNAVACFLPSSVPTISSLLQDVLSRALNRFAYLFTTAEPSSLASIDEAVRPRARTFTVSSGGEGGRSLSDTIVAAAGAAGATAVVDRLSPSSSPSQVADLARLLVRGKFHALGRLPGSVARVFVHEESAGLLLDALLRELENAFGRDSALSSDYGRLRGVEYDAPSLSKEKEAGGRVLCGGARSAGEDDDLYRPTLVSDPSARLLTAPASGAILPVQTFSSHEDLLYRLGELDSTVLYVFAPERAVVDYLATESTASAVYENDIPLDALYDPGSILTSPSHYLTTSRLFSTTSSSSRPPPAALFAPFTPSRLSTLKALFPREDKLVAKRTKHAHTIRRVFFLQGVFITLGTILTVLLGGTGWLGWAFL</sequence>
<dbReference type="Gene3D" id="3.40.605.10">
    <property type="entry name" value="Aldehyde Dehydrogenase, Chain A, domain 1"/>
    <property type="match status" value="1"/>
</dbReference>
<dbReference type="OrthoDB" id="440325at2759"/>
<evidence type="ECO:0000259" key="4">
    <source>
        <dbReference type="Pfam" id="PF00171"/>
    </source>
</evidence>
<dbReference type="GO" id="GO:0005737">
    <property type="term" value="C:cytoplasm"/>
    <property type="evidence" value="ECO:0007669"/>
    <property type="project" value="TreeGrafter"/>
</dbReference>
<protein>
    <recommendedName>
        <fullName evidence="4">Aldehyde dehydrogenase domain-containing protein</fullName>
    </recommendedName>
</protein>
<dbReference type="InterPro" id="IPR016161">
    <property type="entry name" value="Ald_DH/histidinol_DH"/>
</dbReference>
<keyword evidence="3" id="KW-0472">Membrane</keyword>
<comment type="similarity">
    <text evidence="1">Belongs to the aldehyde dehydrogenase family.</text>
</comment>
<organism evidence="5 6">
    <name type="scientific">Rhodotorula graminis (strain WP1)</name>
    <dbReference type="NCBI Taxonomy" id="578459"/>
    <lineage>
        <taxon>Eukaryota</taxon>
        <taxon>Fungi</taxon>
        <taxon>Dikarya</taxon>
        <taxon>Basidiomycota</taxon>
        <taxon>Pucciniomycotina</taxon>
        <taxon>Microbotryomycetes</taxon>
        <taxon>Sporidiobolales</taxon>
        <taxon>Sporidiobolaceae</taxon>
        <taxon>Rhodotorula</taxon>
    </lineage>
</organism>
<feature type="domain" description="Aldehyde dehydrogenase" evidence="4">
    <location>
        <begin position="31"/>
        <end position="389"/>
    </location>
</feature>
<evidence type="ECO:0000256" key="3">
    <source>
        <dbReference type="SAM" id="Phobius"/>
    </source>
</evidence>
<dbReference type="GeneID" id="28974835"/>
<dbReference type="InterPro" id="IPR016163">
    <property type="entry name" value="Ald_DH_C"/>
</dbReference>
<name>A0A194S224_RHOGW</name>
<dbReference type="SUPFAM" id="SSF53720">
    <property type="entry name" value="ALDH-like"/>
    <property type="match status" value="1"/>
</dbReference>
<dbReference type="STRING" id="578459.A0A194S224"/>
<feature type="transmembrane region" description="Helical" evidence="3">
    <location>
        <begin position="466"/>
        <end position="492"/>
    </location>
</feature>
<dbReference type="InterPro" id="IPR012394">
    <property type="entry name" value="Aldehyde_DH_NAD(P)"/>
</dbReference>
<dbReference type="OMA" id="CHNAFFR"/>
<dbReference type="Gene3D" id="3.40.309.10">
    <property type="entry name" value="Aldehyde Dehydrogenase, Chain A, domain 2"/>
    <property type="match status" value="1"/>
</dbReference>
<dbReference type="InterPro" id="IPR016162">
    <property type="entry name" value="Ald_DH_N"/>
</dbReference>